<dbReference type="PANTHER" id="PTHR48104:SF30">
    <property type="entry name" value="METACASPASE-1"/>
    <property type="match status" value="1"/>
</dbReference>
<keyword evidence="1" id="KW-0732">Signal</keyword>
<dbReference type="InterPro" id="IPR011600">
    <property type="entry name" value="Pept_C14_caspase"/>
</dbReference>
<evidence type="ECO:0000256" key="1">
    <source>
        <dbReference type="SAM" id="SignalP"/>
    </source>
</evidence>
<sequence length="739" mass="81612">MRYFIQLLLSTILLLGGPFSAYAQTKRALVIGINQYQPEGAVGVWKNLEGAVTDAQEIATLMKGKYNFNELTLLATPKETTKDAIQQALRNLSQQSQKGDVAFVYYAGHGVQVPNSQFYEDDKRHEAIVPSDAREGEHKYFLDVEMNMYLHELVNKGVKLVMIFDSCHSGSNTRSAMSSAKYNIRAIPGATQDLNRKFTPTESLAAKGAVIFAAADDFQPAAEVFVPQYKQVRGAFSLMLGQVLRNASPDATVEDIFRKVKSYMAHQLGPQQTPLLEASAERRARTLFDLGGKGVNSTLKAAVLNGSNSSQVKVDGGYALGIQKGSKLVLKKGGRLVELKVIEQPTLTTSVARVVTPNAQVATGDLLEVDPWSIAAPNPLQVYLPEASLTTEELVAAIVEAERLKQNGVQVIMDRGLKVTPLLLSYNGAQWILNTTTQQAIPVGKQLNADQVIGILRQVNPAMDQVLSVNFPPSQFFCDNLRKEIKENDNIKLVSDPAHAHYQLVGRVQDAKSYYAWVNMKYSGQGQNAETSLLTMKTTWLHLANMNNMSADLFVDLKKLMKLRSWLTLDSPADPENFPYYVALKRESDGKIITSGKTYEGQEVRVVLRKDPVLYDRWNKANRYVYVFYIDAQGKSQLIFPAASEDSATGGEASARNFAMQQGRYVEEYDVFGSPLSVSAPFGVEHLIMMTSSKPVHDIGKFEGAGFEEVREVKGGTRSAVAKDIWTIQRTTVESVPVK</sequence>
<protein>
    <recommendedName>
        <fullName evidence="2">Peptidase C14 caspase domain-containing protein</fullName>
    </recommendedName>
</protein>
<keyword evidence="4" id="KW-1185">Reference proteome</keyword>
<accession>A0ABP9DEW7</accession>
<feature type="domain" description="Peptidase C14 caspase" evidence="2">
    <location>
        <begin position="26"/>
        <end position="280"/>
    </location>
</feature>
<feature type="signal peptide" evidence="1">
    <location>
        <begin position="1"/>
        <end position="23"/>
    </location>
</feature>
<gene>
    <name evidence="3" type="ORF">GCM10023331_27600</name>
</gene>
<name>A0ABP9DEW7_9BACT</name>
<comment type="caution">
    <text evidence="3">The sequence shown here is derived from an EMBL/GenBank/DDBJ whole genome shotgun (WGS) entry which is preliminary data.</text>
</comment>
<dbReference type="Pfam" id="PF00656">
    <property type="entry name" value="Peptidase_C14"/>
    <property type="match status" value="1"/>
</dbReference>
<dbReference type="EMBL" id="BAABJX010000042">
    <property type="protein sequence ID" value="GAA4841092.1"/>
    <property type="molecule type" value="Genomic_DNA"/>
</dbReference>
<dbReference type="RefSeq" id="WP_345372758.1">
    <property type="nucleotide sequence ID" value="NZ_BAABJX010000042.1"/>
</dbReference>
<feature type="chain" id="PRO_5046100171" description="Peptidase C14 caspase domain-containing protein" evidence="1">
    <location>
        <begin position="24"/>
        <end position="739"/>
    </location>
</feature>
<proteinExistence type="predicted"/>
<dbReference type="PANTHER" id="PTHR48104">
    <property type="entry name" value="METACASPASE-4"/>
    <property type="match status" value="1"/>
</dbReference>
<dbReference type="InterPro" id="IPR050452">
    <property type="entry name" value="Metacaspase"/>
</dbReference>
<dbReference type="Gene3D" id="3.40.50.1460">
    <property type="match status" value="1"/>
</dbReference>
<dbReference type="InterPro" id="IPR029030">
    <property type="entry name" value="Caspase-like_dom_sf"/>
</dbReference>
<evidence type="ECO:0000259" key="2">
    <source>
        <dbReference type="Pfam" id="PF00656"/>
    </source>
</evidence>
<dbReference type="Proteomes" id="UP001500298">
    <property type="component" value="Unassembled WGS sequence"/>
</dbReference>
<organism evidence="3 4">
    <name type="scientific">Algivirga pacifica</name>
    <dbReference type="NCBI Taxonomy" id="1162670"/>
    <lineage>
        <taxon>Bacteria</taxon>
        <taxon>Pseudomonadati</taxon>
        <taxon>Bacteroidota</taxon>
        <taxon>Cytophagia</taxon>
        <taxon>Cytophagales</taxon>
        <taxon>Flammeovirgaceae</taxon>
        <taxon>Algivirga</taxon>
    </lineage>
</organism>
<evidence type="ECO:0000313" key="3">
    <source>
        <dbReference type="EMBL" id="GAA4841092.1"/>
    </source>
</evidence>
<dbReference type="SUPFAM" id="SSF52129">
    <property type="entry name" value="Caspase-like"/>
    <property type="match status" value="1"/>
</dbReference>
<reference evidence="4" key="1">
    <citation type="journal article" date="2019" name="Int. J. Syst. Evol. Microbiol.">
        <title>The Global Catalogue of Microorganisms (GCM) 10K type strain sequencing project: providing services to taxonomists for standard genome sequencing and annotation.</title>
        <authorList>
            <consortium name="The Broad Institute Genomics Platform"/>
            <consortium name="The Broad Institute Genome Sequencing Center for Infectious Disease"/>
            <person name="Wu L."/>
            <person name="Ma J."/>
        </authorList>
    </citation>
    <scope>NUCLEOTIDE SEQUENCE [LARGE SCALE GENOMIC DNA]</scope>
    <source>
        <strain evidence="4">JCM 18326</strain>
    </source>
</reference>
<evidence type="ECO:0000313" key="4">
    <source>
        <dbReference type="Proteomes" id="UP001500298"/>
    </source>
</evidence>